<dbReference type="PANTHER" id="PTHR32507">
    <property type="entry name" value="NA(+)/H(+) ANTIPORTER 1"/>
    <property type="match status" value="1"/>
</dbReference>
<feature type="transmembrane region" description="Helical" evidence="9">
    <location>
        <begin position="35"/>
        <end position="53"/>
    </location>
</feature>
<protein>
    <submittedName>
        <fullName evidence="11">Sodium/hydrogen exchanger</fullName>
    </submittedName>
</protein>
<dbReference type="Pfam" id="PF00999">
    <property type="entry name" value="Na_H_Exchanger"/>
    <property type="match status" value="1"/>
</dbReference>
<proteinExistence type="predicted"/>
<feature type="transmembrane region" description="Helical" evidence="9">
    <location>
        <begin position="373"/>
        <end position="396"/>
    </location>
</feature>
<keyword evidence="3" id="KW-0050">Antiport</keyword>
<name>D2EEY2_PARA4</name>
<feature type="transmembrane region" description="Helical" evidence="9">
    <location>
        <begin position="93"/>
        <end position="114"/>
    </location>
</feature>
<feature type="transmembrane region" description="Helical" evidence="9">
    <location>
        <begin position="193"/>
        <end position="214"/>
    </location>
</feature>
<organism evidence="11 12">
    <name type="scientific">Candidatus Parvarchaeum acidiphilum ARMAN-4</name>
    <dbReference type="NCBI Taxonomy" id="662760"/>
    <lineage>
        <taxon>Archaea</taxon>
        <taxon>Candidatus Parvarchaeota</taxon>
        <taxon>Candidatus Parvarchaeum</taxon>
    </lineage>
</organism>
<keyword evidence="7" id="KW-0406">Ion transport</keyword>
<evidence type="ECO:0000256" key="2">
    <source>
        <dbReference type="ARBA" id="ARBA00022448"/>
    </source>
</evidence>
<feature type="transmembrane region" description="Helical" evidence="9">
    <location>
        <begin position="246"/>
        <end position="262"/>
    </location>
</feature>
<evidence type="ECO:0000256" key="4">
    <source>
        <dbReference type="ARBA" id="ARBA00022475"/>
    </source>
</evidence>
<evidence type="ECO:0000256" key="6">
    <source>
        <dbReference type="ARBA" id="ARBA00022989"/>
    </source>
</evidence>
<evidence type="ECO:0000313" key="12">
    <source>
        <dbReference type="Proteomes" id="UP000009375"/>
    </source>
</evidence>
<dbReference type="Gene3D" id="1.20.1530.20">
    <property type="match status" value="1"/>
</dbReference>
<dbReference type="PANTHER" id="PTHR32507:SF0">
    <property type="entry name" value="NA(+)_H(+) ANTIPORTER 2-RELATED"/>
    <property type="match status" value="1"/>
</dbReference>
<feature type="transmembrane region" description="Helical" evidence="9">
    <location>
        <begin position="120"/>
        <end position="141"/>
    </location>
</feature>
<evidence type="ECO:0000256" key="5">
    <source>
        <dbReference type="ARBA" id="ARBA00022692"/>
    </source>
</evidence>
<evidence type="ECO:0000256" key="3">
    <source>
        <dbReference type="ARBA" id="ARBA00022449"/>
    </source>
</evidence>
<dbReference type="GO" id="GO:0015297">
    <property type="term" value="F:antiporter activity"/>
    <property type="evidence" value="ECO:0007669"/>
    <property type="project" value="UniProtKB-KW"/>
</dbReference>
<dbReference type="Proteomes" id="UP000009375">
    <property type="component" value="Unassembled WGS sequence"/>
</dbReference>
<keyword evidence="6 9" id="KW-1133">Transmembrane helix</keyword>
<keyword evidence="2" id="KW-0813">Transport</keyword>
<evidence type="ECO:0000256" key="8">
    <source>
        <dbReference type="ARBA" id="ARBA00023136"/>
    </source>
</evidence>
<feature type="transmembrane region" description="Helical" evidence="9">
    <location>
        <begin position="59"/>
        <end position="81"/>
    </location>
</feature>
<evidence type="ECO:0000256" key="9">
    <source>
        <dbReference type="SAM" id="Phobius"/>
    </source>
</evidence>
<dbReference type="GO" id="GO:0005886">
    <property type="term" value="C:plasma membrane"/>
    <property type="evidence" value="ECO:0007669"/>
    <property type="project" value="UniProtKB-SubCell"/>
</dbReference>
<evidence type="ECO:0000259" key="10">
    <source>
        <dbReference type="Pfam" id="PF00999"/>
    </source>
</evidence>
<dbReference type="InterPro" id="IPR038770">
    <property type="entry name" value="Na+/solute_symporter_sf"/>
</dbReference>
<dbReference type="EMBL" id="GG730042">
    <property type="protein sequence ID" value="EEZ93088.1"/>
    <property type="molecule type" value="Genomic_DNA"/>
</dbReference>
<sequence length="406" mass="44359">MLTSSVLNFLMLGTAGVLLIGFIGRVLGKKTTIPYILWLMFFGLLLGPLLGLLKRNTLLSYLPFIINIIILLVLFNAGLSINLRKVIHTISRGLGLSLINFILSFFAVFLITYFLLNNPIIAGLLSLTVAGLSLSVVSSFSRRSGTEKARNLVELEATVEEPLTIIFVLVLVGAIILNNTSINFVSGKVISEFSIGAVLGALIGMAWVPIMGYLQRKRYDYSYVASLAIAFLLYVFIGAISGSGPIAVLAFGIIIANGENIFKSLKYRHSISFNINKESKSFNELVTFLTTSFFFVYFGALVLLNDYLAFIFGIVIALTLFIVKYVSTKMALYKSAYEEKDKAIIGSMVSRGAGAAVVAALPLSYAIPGTGSFIDIIFAVIFVTIFLNSLMISIINKQKHNEVEKK</sequence>
<keyword evidence="5 9" id="KW-0812">Transmembrane</keyword>
<reference evidence="11 12" key="1">
    <citation type="journal article" date="2010" name="Proc. Natl. Acad. Sci. U.S.A.">
        <title>Enigmatic, ultrasmall, uncultivated Archaea.</title>
        <authorList>
            <person name="Baker B.J."/>
            <person name="Comolli L.R."/>
            <person name="Dick G.J."/>
            <person name="Hauser L.J."/>
            <person name="Hyatt D."/>
            <person name="Dill B.D."/>
            <person name="Land M.L."/>
            <person name="Verberkmoes N.C."/>
            <person name="Hettich R.L."/>
            <person name="Banfield J.F."/>
        </authorList>
    </citation>
    <scope>NUCLEOTIDE SEQUENCE [LARGE SCALE GENOMIC DNA]</scope>
</reference>
<keyword evidence="4" id="KW-1003">Cell membrane</keyword>
<feature type="domain" description="Cation/H+ exchanger transmembrane" evidence="10">
    <location>
        <begin position="21"/>
        <end position="395"/>
    </location>
</feature>
<comment type="subcellular location">
    <subcellularLocation>
        <location evidence="1">Cell membrane</location>
        <topology evidence="1">Multi-pass membrane protein</topology>
    </subcellularLocation>
</comment>
<evidence type="ECO:0000256" key="1">
    <source>
        <dbReference type="ARBA" id="ARBA00004651"/>
    </source>
</evidence>
<dbReference type="GO" id="GO:1902600">
    <property type="term" value="P:proton transmembrane transport"/>
    <property type="evidence" value="ECO:0007669"/>
    <property type="project" value="InterPro"/>
</dbReference>
<evidence type="ECO:0000313" key="11">
    <source>
        <dbReference type="EMBL" id="EEZ93088.1"/>
    </source>
</evidence>
<accession>D2EEY2</accession>
<keyword evidence="8 9" id="KW-0472">Membrane</keyword>
<feature type="transmembrane region" description="Helical" evidence="9">
    <location>
        <begin position="348"/>
        <end position="367"/>
    </location>
</feature>
<feature type="transmembrane region" description="Helical" evidence="9">
    <location>
        <begin position="6"/>
        <end position="28"/>
    </location>
</feature>
<feature type="transmembrane region" description="Helical" evidence="9">
    <location>
        <begin position="162"/>
        <end position="181"/>
    </location>
</feature>
<feature type="transmembrane region" description="Helical" evidence="9">
    <location>
        <begin position="282"/>
        <end position="301"/>
    </location>
</feature>
<gene>
    <name evidence="11" type="ORF">BJBARM4_0286</name>
</gene>
<evidence type="ECO:0000256" key="7">
    <source>
        <dbReference type="ARBA" id="ARBA00023065"/>
    </source>
</evidence>
<feature type="transmembrane region" description="Helical" evidence="9">
    <location>
        <begin position="307"/>
        <end position="327"/>
    </location>
</feature>
<dbReference type="InterPro" id="IPR006153">
    <property type="entry name" value="Cation/H_exchanger_TM"/>
</dbReference>
<feature type="transmembrane region" description="Helical" evidence="9">
    <location>
        <begin position="221"/>
        <end position="240"/>
    </location>
</feature>
<dbReference type="AlphaFoldDB" id="D2EEY2"/>